<reference evidence="8 9" key="1">
    <citation type="submission" date="2020-03" db="EMBL/GenBank/DDBJ databases">
        <title>Leucobacter sp. nov., isolated from beetles.</title>
        <authorList>
            <person name="Hyun D.-W."/>
            <person name="Bae J.-W."/>
        </authorList>
    </citation>
    <scope>NUCLEOTIDE SEQUENCE [LARGE SCALE GENOMIC DNA]</scope>
    <source>
        <strain evidence="8 9">HDW9C</strain>
    </source>
</reference>
<accession>A0A6G7XG37</accession>
<dbReference type="Gene3D" id="3.40.50.2300">
    <property type="match status" value="1"/>
</dbReference>
<dbReference type="PRINTS" id="PR00038">
    <property type="entry name" value="HTHLUXR"/>
</dbReference>
<dbReference type="PROSITE" id="PS00622">
    <property type="entry name" value="HTH_LUXR_1"/>
    <property type="match status" value="1"/>
</dbReference>
<dbReference type="PANTHER" id="PTHR43214:SF24">
    <property type="entry name" value="TRANSCRIPTIONAL REGULATORY PROTEIN NARL-RELATED"/>
    <property type="match status" value="1"/>
</dbReference>
<dbReference type="RefSeq" id="WP_166291726.1">
    <property type="nucleotide sequence ID" value="NZ_CP049863.1"/>
</dbReference>
<proteinExistence type="predicted"/>
<keyword evidence="4" id="KW-0804">Transcription</keyword>
<feature type="domain" description="Response regulatory" evidence="7">
    <location>
        <begin position="3"/>
        <end position="119"/>
    </location>
</feature>
<dbReference type="EMBL" id="CP049863">
    <property type="protein sequence ID" value="QIK63525.1"/>
    <property type="molecule type" value="Genomic_DNA"/>
</dbReference>
<dbReference type="AlphaFoldDB" id="A0A6G7XG37"/>
<gene>
    <name evidence="8" type="ORF">G7068_10180</name>
</gene>
<feature type="modified residue" description="4-aspartylphosphate" evidence="5">
    <location>
        <position position="54"/>
    </location>
</feature>
<dbReference type="SMART" id="SM00421">
    <property type="entry name" value="HTH_LUXR"/>
    <property type="match status" value="1"/>
</dbReference>
<keyword evidence="2" id="KW-0805">Transcription regulation</keyword>
<evidence type="ECO:0000256" key="4">
    <source>
        <dbReference type="ARBA" id="ARBA00023163"/>
    </source>
</evidence>
<dbReference type="InterPro" id="IPR011006">
    <property type="entry name" value="CheY-like_superfamily"/>
</dbReference>
<dbReference type="InterPro" id="IPR016032">
    <property type="entry name" value="Sig_transdc_resp-reg_C-effctor"/>
</dbReference>
<keyword evidence="1 5" id="KW-0597">Phosphoprotein</keyword>
<dbReference type="CDD" id="cd17535">
    <property type="entry name" value="REC_NarL-like"/>
    <property type="match status" value="1"/>
</dbReference>
<dbReference type="GO" id="GO:0006355">
    <property type="term" value="P:regulation of DNA-templated transcription"/>
    <property type="evidence" value="ECO:0007669"/>
    <property type="project" value="InterPro"/>
</dbReference>
<evidence type="ECO:0000313" key="8">
    <source>
        <dbReference type="EMBL" id="QIK63525.1"/>
    </source>
</evidence>
<evidence type="ECO:0000256" key="1">
    <source>
        <dbReference type="ARBA" id="ARBA00022553"/>
    </source>
</evidence>
<dbReference type="PANTHER" id="PTHR43214">
    <property type="entry name" value="TWO-COMPONENT RESPONSE REGULATOR"/>
    <property type="match status" value="1"/>
</dbReference>
<dbReference type="SMART" id="SM00448">
    <property type="entry name" value="REC"/>
    <property type="match status" value="1"/>
</dbReference>
<dbReference type="InterPro" id="IPR039420">
    <property type="entry name" value="WalR-like"/>
</dbReference>
<dbReference type="InterPro" id="IPR000792">
    <property type="entry name" value="Tscrpt_reg_LuxR_C"/>
</dbReference>
<keyword evidence="9" id="KW-1185">Reference proteome</keyword>
<protein>
    <submittedName>
        <fullName evidence="8">Response regulator transcription factor</fullName>
    </submittedName>
</protein>
<dbReference type="SUPFAM" id="SSF46894">
    <property type="entry name" value="C-terminal effector domain of the bipartite response regulators"/>
    <property type="match status" value="1"/>
</dbReference>
<dbReference type="Pfam" id="PF00196">
    <property type="entry name" value="GerE"/>
    <property type="match status" value="1"/>
</dbReference>
<evidence type="ECO:0000256" key="5">
    <source>
        <dbReference type="PROSITE-ProRule" id="PRU00169"/>
    </source>
</evidence>
<evidence type="ECO:0000313" key="9">
    <source>
        <dbReference type="Proteomes" id="UP000502677"/>
    </source>
</evidence>
<keyword evidence="3" id="KW-0238">DNA-binding</keyword>
<dbReference type="InterPro" id="IPR001789">
    <property type="entry name" value="Sig_transdc_resp-reg_receiver"/>
</dbReference>
<dbReference type="PROSITE" id="PS50043">
    <property type="entry name" value="HTH_LUXR_2"/>
    <property type="match status" value="1"/>
</dbReference>
<organism evidence="8 9">
    <name type="scientific">Leucobacter viscericola</name>
    <dbReference type="NCBI Taxonomy" id="2714935"/>
    <lineage>
        <taxon>Bacteria</taxon>
        <taxon>Bacillati</taxon>
        <taxon>Actinomycetota</taxon>
        <taxon>Actinomycetes</taxon>
        <taxon>Micrococcales</taxon>
        <taxon>Microbacteriaceae</taxon>
        <taxon>Leucobacter</taxon>
    </lineage>
</organism>
<evidence type="ECO:0000259" key="7">
    <source>
        <dbReference type="PROSITE" id="PS50110"/>
    </source>
</evidence>
<evidence type="ECO:0000256" key="3">
    <source>
        <dbReference type="ARBA" id="ARBA00023125"/>
    </source>
</evidence>
<dbReference type="PROSITE" id="PS50110">
    <property type="entry name" value="RESPONSE_REGULATORY"/>
    <property type="match status" value="1"/>
</dbReference>
<dbReference type="GO" id="GO:0000160">
    <property type="term" value="P:phosphorelay signal transduction system"/>
    <property type="evidence" value="ECO:0007669"/>
    <property type="project" value="InterPro"/>
</dbReference>
<feature type="domain" description="HTH luxR-type" evidence="6">
    <location>
        <begin position="151"/>
        <end position="215"/>
    </location>
</feature>
<dbReference type="KEGG" id="lvi:G7068_10180"/>
<evidence type="ECO:0000259" key="6">
    <source>
        <dbReference type="PROSITE" id="PS50043"/>
    </source>
</evidence>
<dbReference type="InterPro" id="IPR058245">
    <property type="entry name" value="NreC/VraR/RcsB-like_REC"/>
</dbReference>
<dbReference type="GO" id="GO:0003677">
    <property type="term" value="F:DNA binding"/>
    <property type="evidence" value="ECO:0007669"/>
    <property type="project" value="UniProtKB-KW"/>
</dbReference>
<dbReference type="Proteomes" id="UP000502677">
    <property type="component" value="Chromosome"/>
</dbReference>
<evidence type="ECO:0000256" key="2">
    <source>
        <dbReference type="ARBA" id="ARBA00023015"/>
    </source>
</evidence>
<name>A0A6G7XG37_9MICO</name>
<dbReference type="SUPFAM" id="SSF52172">
    <property type="entry name" value="CheY-like"/>
    <property type="match status" value="1"/>
</dbReference>
<sequence>MIRIVVVDDQAIVRDGLVTVLGLIEDFEVVGEAADGQAGLELVLDSKPDVVLMDLRMPKLDGVAATAQIHQLLPDTAVLVLSTFADQESIVDALRAGARGYLTKDAGRQQLEAGIRAVASGQTTLAPAVREAALSGIQTSHTADTAADDDLALRFPLLTAREREVVALITEGLSNSEIAVQLFLSVATVKSHINSIFAKFHVTTRAQLIAAALRR</sequence>
<dbReference type="Pfam" id="PF00072">
    <property type="entry name" value="Response_reg"/>
    <property type="match status" value="1"/>
</dbReference>
<dbReference type="CDD" id="cd06170">
    <property type="entry name" value="LuxR_C_like"/>
    <property type="match status" value="1"/>
</dbReference>